<proteinExistence type="predicted"/>
<sequence length="156" mass="16969">MTEHEEGAPAATEARPSAARRARLAFRHWRRTRPFWGGFLVLAGGAEMLSLFYVPWKVILHMGLYGVSGYVVPIVLCVLGLSLLFDPQHRTFYSILALLFSIASWMTSNLGGFMVGMLVAMTGASLAYGWSDAPAGAKEEDEETGPESGTEQVPTS</sequence>
<feature type="compositionally biased region" description="Polar residues" evidence="1">
    <location>
        <begin position="147"/>
        <end position="156"/>
    </location>
</feature>
<evidence type="ECO:0000256" key="2">
    <source>
        <dbReference type="SAM" id="Phobius"/>
    </source>
</evidence>
<gene>
    <name evidence="3" type="ORF">GCM10009838_67140</name>
</gene>
<evidence type="ECO:0008006" key="5">
    <source>
        <dbReference type="Google" id="ProtNLM"/>
    </source>
</evidence>
<accession>A0ABN2SY99</accession>
<evidence type="ECO:0000313" key="4">
    <source>
        <dbReference type="Proteomes" id="UP001499854"/>
    </source>
</evidence>
<evidence type="ECO:0000256" key="1">
    <source>
        <dbReference type="SAM" id="MobiDB-lite"/>
    </source>
</evidence>
<dbReference type="RefSeq" id="WP_344661192.1">
    <property type="nucleotide sequence ID" value="NZ_BAAAQM010000050.1"/>
</dbReference>
<keyword evidence="2" id="KW-0812">Transmembrane</keyword>
<evidence type="ECO:0000313" key="3">
    <source>
        <dbReference type="EMBL" id="GAA1993616.1"/>
    </source>
</evidence>
<comment type="caution">
    <text evidence="3">The sequence shown here is derived from an EMBL/GenBank/DDBJ whole genome shotgun (WGS) entry which is preliminary data.</text>
</comment>
<keyword evidence="2" id="KW-1133">Transmembrane helix</keyword>
<keyword evidence="2" id="KW-0472">Membrane</keyword>
<dbReference type="Proteomes" id="UP001499854">
    <property type="component" value="Unassembled WGS sequence"/>
</dbReference>
<keyword evidence="4" id="KW-1185">Reference proteome</keyword>
<reference evidence="3 4" key="1">
    <citation type="journal article" date="2019" name="Int. J. Syst. Evol. Microbiol.">
        <title>The Global Catalogue of Microorganisms (GCM) 10K type strain sequencing project: providing services to taxonomists for standard genome sequencing and annotation.</title>
        <authorList>
            <consortium name="The Broad Institute Genomics Platform"/>
            <consortium name="The Broad Institute Genome Sequencing Center for Infectious Disease"/>
            <person name="Wu L."/>
            <person name="Ma J."/>
        </authorList>
    </citation>
    <scope>NUCLEOTIDE SEQUENCE [LARGE SCALE GENOMIC DNA]</scope>
    <source>
        <strain evidence="3 4">JCM 16013</strain>
    </source>
</reference>
<dbReference type="InterPro" id="IPR046096">
    <property type="entry name" value="DUF6114"/>
</dbReference>
<feature type="transmembrane region" description="Helical" evidence="2">
    <location>
        <begin position="62"/>
        <end position="84"/>
    </location>
</feature>
<dbReference type="EMBL" id="BAAAQM010000050">
    <property type="protein sequence ID" value="GAA1993616.1"/>
    <property type="molecule type" value="Genomic_DNA"/>
</dbReference>
<feature type="region of interest" description="Disordered" evidence="1">
    <location>
        <begin position="134"/>
        <end position="156"/>
    </location>
</feature>
<feature type="transmembrane region" description="Helical" evidence="2">
    <location>
        <begin position="35"/>
        <end position="56"/>
    </location>
</feature>
<protein>
    <recommendedName>
        <fullName evidence="5">Integral membrane protein</fullName>
    </recommendedName>
</protein>
<name>A0ABN2SY99_9ACTN</name>
<dbReference type="Pfam" id="PF19609">
    <property type="entry name" value="DUF6114"/>
    <property type="match status" value="1"/>
</dbReference>
<organism evidence="3 4">
    <name type="scientific">Catenulispora subtropica</name>
    <dbReference type="NCBI Taxonomy" id="450798"/>
    <lineage>
        <taxon>Bacteria</taxon>
        <taxon>Bacillati</taxon>
        <taxon>Actinomycetota</taxon>
        <taxon>Actinomycetes</taxon>
        <taxon>Catenulisporales</taxon>
        <taxon>Catenulisporaceae</taxon>
        <taxon>Catenulispora</taxon>
    </lineage>
</organism>